<evidence type="ECO:0000313" key="7">
    <source>
        <dbReference type="EMBL" id="RKQ92774.1"/>
    </source>
</evidence>
<reference evidence="7 8" key="1">
    <citation type="submission" date="2018-10" db="EMBL/GenBank/DDBJ databases">
        <title>Genomic Encyclopedia of Archaeal and Bacterial Type Strains, Phase II (KMG-II): from individual species to whole genera.</title>
        <authorList>
            <person name="Goeker M."/>
        </authorList>
    </citation>
    <scope>NUCLEOTIDE SEQUENCE [LARGE SCALE GENOMIC DNA]</scope>
    <source>
        <strain evidence="7 8">DSM 14954</strain>
    </source>
</reference>
<feature type="transmembrane region" description="Helical" evidence="5">
    <location>
        <begin position="338"/>
        <end position="357"/>
    </location>
</feature>
<feature type="transmembrane region" description="Helical" evidence="5">
    <location>
        <begin position="66"/>
        <end position="88"/>
    </location>
</feature>
<feature type="domain" description="Sodium/calcium exchanger membrane region" evidence="6">
    <location>
        <begin position="33"/>
        <end position="186"/>
    </location>
</feature>
<comment type="subcellular location">
    <subcellularLocation>
        <location evidence="1">Membrane</location>
        <topology evidence="1">Multi-pass membrane protein</topology>
    </subcellularLocation>
</comment>
<feature type="transmembrane region" description="Helical" evidence="5">
    <location>
        <begin position="211"/>
        <end position="228"/>
    </location>
</feature>
<dbReference type="GO" id="GO:0005886">
    <property type="term" value="C:plasma membrane"/>
    <property type="evidence" value="ECO:0007669"/>
    <property type="project" value="TreeGrafter"/>
</dbReference>
<dbReference type="AlphaFoldDB" id="A0A660LI72"/>
<sequence length="358" mass="37688">MKHLIAGWGTVLAFQFFGDSLLSKGNLDSVPIGLLLFAWILGVILWCAFGVIVAADHLAEMLGEPYGTLILTLSIVGIEVMLISAVMLGGDAPTVGRDTMFAVMMIVLNGVIGLSLVIGGLKHHEQDYSLPGASAFLSVIIPLGVIALILPAMTTSTDAPTLSTTQAILFAGATIVLYVFFLKIQTGRHRDLFVHGASDEHELEEVNSRTIGKWVVLLLAGAIPIVLLSKSLDKVVKAEIELIGAPIALSGVLIALIVFTPEGISALKAASKNQLQRTVNLCLGACLSTLGLTLPAVLIIGLITGEQVILGLDPTGQVLVALTLLLSVVTFSGPRTTVLEGAVHLLVFFVYIVLVFSP</sequence>
<dbReference type="EMBL" id="RBIL01000001">
    <property type="protein sequence ID" value="RKQ92774.1"/>
    <property type="molecule type" value="Genomic_DNA"/>
</dbReference>
<name>A0A660LI72_9ACTN</name>
<proteinExistence type="predicted"/>
<feature type="transmembrane region" description="Helical" evidence="5">
    <location>
        <begin position="315"/>
        <end position="331"/>
    </location>
</feature>
<dbReference type="PANTHER" id="PTHR37958">
    <property type="entry name" value="SODIUM-POTASSIUM/PROTON ANTIPORTER CHAA"/>
    <property type="match status" value="1"/>
</dbReference>
<dbReference type="GO" id="GO:0015385">
    <property type="term" value="F:sodium:proton antiporter activity"/>
    <property type="evidence" value="ECO:0007669"/>
    <property type="project" value="TreeGrafter"/>
</dbReference>
<dbReference type="InterPro" id="IPR004837">
    <property type="entry name" value="NaCa_Exmemb"/>
</dbReference>
<feature type="transmembrane region" description="Helical" evidence="5">
    <location>
        <begin position="281"/>
        <end position="303"/>
    </location>
</feature>
<keyword evidence="4 5" id="KW-0472">Membrane</keyword>
<evidence type="ECO:0000256" key="2">
    <source>
        <dbReference type="ARBA" id="ARBA00022692"/>
    </source>
</evidence>
<protein>
    <submittedName>
        <fullName evidence="7">Ca2+:H+ antiporter</fullName>
    </submittedName>
</protein>
<feature type="transmembrane region" description="Helical" evidence="5">
    <location>
        <begin position="133"/>
        <end position="153"/>
    </location>
</feature>
<feature type="transmembrane region" description="Helical" evidence="5">
    <location>
        <begin position="240"/>
        <end position="260"/>
    </location>
</feature>
<dbReference type="PANTHER" id="PTHR37958:SF1">
    <property type="entry name" value="SODIUM-POTASSIUM_PROTON ANTIPORTER CHAA"/>
    <property type="match status" value="1"/>
</dbReference>
<keyword evidence="2 5" id="KW-0812">Transmembrane</keyword>
<gene>
    <name evidence="7" type="ORF">C8N24_2629</name>
</gene>
<dbReference type="InterPro" id="IPR052946">
    <property type="entry name" value="Alkaline_pH_Ca-Antiporter"/>
</dbReference>
<evidence type="ECO:0000256" key="5">
    <source>
        <dbReference type="SAM" id="Phobius"/>
    </source>
</evidence>
<evidence type="ECO:0000256" key="3">
    <source>
        <dbReference type="ARBA" id="ARBA00022989"/>
    </source>
</evidence>
<dbReference type="GO" id="GO:0015386">
    <property type="term" value="F:potassium:proton antiporter activity"/>
    <property type="evidence" value="ECO:0007669"/>
    <property type="project" value="TreeGrafter"/>
</dbReference>
<dbReference type="Proteomes" id="UP000278962">
    <property type="component" value="Unassembled WGS sequence"/>
</dbReference>
<keyword evidence="3 5" id="KW-1133">Transmembrane helix</keyword>
<evidence type="ECO:0000259" key="6">
    <source>
        <dbReference type="Pfam" id="PF01699"/>
    </source>
</evidence>
<feature type="domain" description="Sodium/calcium exchanger membrane region" evidence="6">
    <location>
        <begin position="215"/>
        <end position="356"/>
    </location>
</feature>
<evidence type="ECO:0000313" key="8">
    <source>
        <dbReference type="Proteomes" id="UP000278962"/>
    </source>
</evidence>
<feature type="transmembrane region" description="Helical" evidence="5">
    <location>
        <begin position="34"/>
        <end position="54"/>
    </location>
</feature>
<accession>A0A660LI72</accession>
<dbReference type="RefSeq" id="WP_121250534.1">
    <property type="nucleotide sequence ID" value="NZ_RBIL01000001.1"/>
</dbReference>
<evidence type="ECO:0000256" key="4">
    <source>
        <dbReference type="ARBA" id="ARBA00023136"/>
    </source>
</evidence>
<keyword evidence="8" id="KW-1185">Reference proteome</keyword>
<evidence type="ECO:0000256" key="1">
    <source>
        <dbReference type="ARBA" id="ARBA00004141"/>
    </source>
</evidence>
<dbReference type="Pfam" id="PF01699">
    <property type="entry name" value="Na_Ca_ex"/>
    <property type="match status" value="2"/>
</dbReference>
<comment type="caution">
    <text evidence="7">The sequence shown here is derived from an EMBL/GenBank/DDBJ whole genome shotgun (WGS) entry which is preliminary data.</text>
</comment>
<feature type="transmembrane region" description="Helical" evidence="5">
    <location>
        <begin position="165"/>
        <end position="182"/>
    </location>
</feature>
<organism evidence="7 8">
    <name type="scientific">Solirubrobacter pauli</name>
    <dbReference type="NCBI Taxonomy" id="166793"/>
    <lineage>
        <taxon>Bacteria</taxon>
        <taxon>Bacillati</taxon>
        <taxon>Actinomycetota</taxon>
        <taxon>Thermoleophilia</taxon>
        <taxon>Solirubrobacterales</taxon>
        <taxon>Solirubrobacteraceae</taxon>
        <taxon>Solirubrobacter</taxon>
    </lineage>
</organism>
<feature type="transmembrane region" description="Helical" evidence="5">
    <location>
        <begin position="100"/>
        <end position="121"/>
    </location>
</feature>
<dbReference type="OrthoDB" id="3531445at2"/>